<keyword evidence="2" id="KW-0812">Transmembrane</keyword>
<feature type="transmembrane region" description="Helical" evidence="2">
    <location>
        <begin position="333"/>
        <end position="351"/>
    </location>
</feature>
<dbReference type="RefSeq" id="WP_344028551.1">
    <property type="nucleotide sequence ID" value="NZ_BAAAJK010000051.1"/>
</dbReference>
<evidence type="ECO:0000313" key="4">
    <source>
        <dbReference type="EMBL" id="GAA1400723.1"/>
    </source>
</evidence>
<reference evidence="5" key="1">
    <citation type="journal article" date="2019" name="Int. J. Syst. Evol. Microbiol.">
        <title>The Global Catalogue of Microorganisms (GCM) 10K type strain sequencing project: providing services to taxonomists for standard genome sequencing and annotation.</title>
        <authorList>
            <consortium name="The Broad Institute Genomics Platform"/>
            <consortium name="The Broad Institute Genome Sequencing Center for Infectious Disease"/>
            <person name="Wu L."/>
            <person name="Ma J."/>
        </authorList>
    </citation>
    <scope>NUCLEOTIDE SEQUENCE [LARGE SCALE GENOMIC DNA]</scope>
    <source>
        <strain evidence="5">JCM 11896</strain>
    </source>
</reference>
<sequence length="406" mass="41662">MSSTPGPPGPSGHTSDPGDGSSGQEGWAGPAGTQPGPPDDGTAAHDAAGQGDRQHDPAGHPTVQHDPATHPAVQHDPAGHPAVQHDPAAHPAMQHDPAAHPAMQPDPAAYGGVQQQQPGPAGHGAPYGYGTARPAPPPQYAVAGHAPPWPGPGAPHHGPAGHGPPPEPPTGPFGLSPSPTPRVRWGLWAFLVVEIVFLGASAVMAWTTGVDSAGGVLLAIAVPTMLAALTCILWTLWRGDGPAADLGLRFRWEDVGVGLLIGIAGLFVTVPAALLYLYLVGPELSTSVGVAFEGITAGWPIALAVMFGVVVIAPVCEEIVYRGLLWNAVAKWISNRWVVFVITTLVFAIAHLEFLRAPLLFVVALPLGIARILTGRITASIVAHAVNNFLPGLALALMLVGALPQV</sequence>
<feature type="region of interest" description="Disordered" evidence="1">
    <location>
        <begin position="1"/>
        <end position="177"/>
    </location>
</feature>
<feature type="transmembrane region" description="Helical" evidence="2">
    <location>
        <begin position="357"/>
        <end position="374"/>
    </location>
</feature>
<feature type="compositionally biased region" description="Pro residues" evidence="1">
    <location>
        <begin position="1"/>
        <end position="10"/>
    </location>
</feature>
<gene>
    <name evidence="4" type="ORF">GCM10009613_57980</name>
</gene>
<dbReference type="Pfam" id="PF02517">
    <property type="entry name" value="Rce1-like"/>
    <property type="match status" value="1"/>
</dbReference>
<dbReference type="Proteomes" id="UP001501414">
    <property type="component" value="Unassembled WGS sequence"/>
</dbReference>
<organism evidence="4 5">
    <name type="scientific">Pseudonocardia kongjuensis</name>
    <dbReference type="NCBI Taxonomy" id="102227"/>
    <lineage>
        <taxon>Bacteria</taxon>
        <taxon>Bacillati</taxon>
        <taxon>Actinomycetota</taxon>
        <taxon>Actinomycetes</taxon>
        <taxon>Pseudonocardiales</taxon>
        <taxon>Pseudonocardiaceae</taxon>
        <taxon>Pseudonocardia</taxon>
    </lineage>
</organism>
<proteinExistence type="predicted"/>
<dbReference type="InterPro" id="IPR003675">
    <property type="entry name" value="Rce1/LyrA-like_dom"/>
</dbReference>
<evidence type="ECO:0000259" key="3">
    <source>
        <dbReference type="Pfam" id="PF02517"/>
    </source>
</evidence>
<feature type="transmembrane region" description="Helical" evidence="2">
    <location>
        <begin position="185"/>
        <end position="207"/>
    </location>
</feature>
<feature type="transmembrane region" description="Helical" evidence="2">
    <location>
        <begin position="257"/>
        <end position="279"/>
    </location>
</feature>
<name>A0ABP4J1E2_9PSEU</name>
<dbReference type="PANTHER" id="PTHR36435">
    <property type="entry name" value="SLR1288 PROTEIN"/>
    <property type="match status" value="1"/>
</dbReference>
<feature type="transmembrane region" description="Helical" evidence="2">
    <location>
        <begin position="299"/>
        <end position="321"/>
    </location>
</feature>
<evidence type="ECO:0000256" key="1">
    <source>
        <dbReference type="SAM" id="MobiDB-lite"/>
    </source>
</evidence>
<dbReference type="EMBL" id="BAAAJK010000051">
    <property type="protein sequence ID" value="GAA1400723.1"/>
    <property type="molecule type" value="Genomic_DNA"/>
</dbReference>
<feature type="compositionally biased region" description="Low complexity" evidence="1">
    <location>
        <begin position="107"/>
        <end position="120"/>
    </location>
</feature>
<feature type="transmembrane region" description="Helical" evidence="2">
    <location>
        <begin position="381"/>
        <end position="403"/>
    </location>
</feature>
<feature type="compositionally biased region" description="Pro residues" evidence="1">
    <location>
        <begin position="162"/>
        <end position="171"/>
    </location>
</feature>
<dbReference type="PANTHER" id="PTHR36435:SF1">
    <property type="entry name" value="CAAX AMINO TERMINAL PROTEASE FAMILY PROTEIN"/>
    <property type="match status" value="1"/>
</dbReference>
<feature type="transmembrane region" description="Helical" evidence="2">
    <location>
        <begin position="213"/>
        <end position="237"/>
    </location>
</feature>
<comment type="caution">
    <text evidence="4">The sequence shown here is derived from an EMBL/GenBank/DDBJ whole genome shotgun (WGS) entry which is preliminary data.</text>
</comment>
<dbReference type="InterPro" id="IPR052710">
    <property type="entry name" value="CAAX_protease"/>
</dbReference>
<protein>
    <recommendedName>
        <fullName evidence="3">CAAX prenyl protease 2/Lysostaphin resistance protein A-like domain-containing protein</fullName>
    </recommendedName>
</protein>
<accession>A0ABP4J1E2</accession>
<evidence type="ECO:0000256" key="2">
    <source>
        <dbReference type="SAM" id="Phobius"/>
    </source>
</evidence>
<feature type="domain" description="CAAX prenyl protease 2/Lysostaphin resistance protein A-like" evidence="3">
    <location>
        <begin position="302"/>
        <end position="390"/>
    </location>
</feature>
<keyword evidence="2" id="KW-0472">Membrane</keyword>
<keyword evidence="5" id="KW-1185">Reference proteome</keyword>
<keyword evidence="2" id="KW-1133">Transmembrane helix</keyword>
<evidence type="ECO:0000313" key="5">
    <source>
        <dbReference type="Proteomes" id="UP001501414"/>
    </source>
</evidence>